<proteinExistence type="predicted"/>
<dbReference type="Proteomes" id="UP000217343">
    <property type="component" value="Chromosome"/>
</dbReference>
<sequence>MRLLSRRASVHRGNVLLRVLVLGVSGILLLAVLAMVAFQLWAQRKHGPAIQAFRDDVTSQVDFFCEQQALLGKEPWFHEPRAAGDAGPLLNDWLRVASGPPDLGESPLRLPRHLLLLQKSLGPDDWVTSDLVMSSLDFGWMRQLHAFDYWNAIPQASIPPDHRYYITAAPLLEFSLLVLWSKLRLRYAIEQGTSLEAVRDVRQIAWLAYRTDTQVGGMFAIELLKLEGKLHASMENPPPDWRPMSPEQLKRFTALLESAPAYSSIATPAEVGRKARACEPAIGRCIGLVEAAALNRYLEPIAKDAYRAEYLALKANNGVGTCPTDLLATIWEQGITIDEPLTIHGHGAEDYRPLPARLLPTRAIKMPLTLEVLASMLRGPDKLRALKDVPPTP</sequence>
<keyword evidence="1" id="KW-0472">Membrane</keyword>
<reference evidence="2 3" key="1">
    <citation type="submission" date="2017-06" db="EMBL/GenBank/DDBJ databases">
        <title>Sequencing and comparative analysis of myxobacterial genomes.</title>
        <authorList>
            <person name="Rupp O."/>
            <person name="Goesmann A."/>
            <person name="Sogaard-Andersen L."/>
        </authorList>
    </citation>
    <scope>NUCLEOTIDE SEQUENCE [LARGE SCALE GENOMIC DNA]</scope>
    <source>
        <strain evidence="2 3">DSM 14697</strain>
    </source>
</reference>
<feature type="transmembrane region" description="Helical" evidence="1">
    <location>
        <begin position="20"/>
        <end position="42"/>
    </location>
</feature>
<protein>
    <submittedName>
        <fullName evidence="2">Uncharacterized protein</fullName>
    </submittedName>
</protein>
<organism evidence="2 3">
    <name type="scientific">Corallococcus macrosporus DSM 14697</name>
    <dbReference type="NCBI Taxonomy" id="1189310"/>
    <lineage>
        <taxon>Bacteria</taxon>
        <taxon>Pseudomonadati</taxon>
        <taxon>Myxococcota</taxon>
        <taxon>Myxococcia</taxon>
        <taxon>Myxococcales</taxon>
        <taxon>Cystobacterineae</taxon>
        <taxon>Myxococcaceae</taxon>
        <taxon>Corallococcus</taxon>
    </lineage>
</organism>
<evidence type="ECO:0000256" key="1">
    <source>
        <dbReference type="SAM" id="Phobius"/>
    </source>
</evidence>
<keyword evidence="1" id="KW-1133">Transmembrane helix</keyword>
<dbReference type="KEGG" id="mmas:MYMAC_004150"/>
<keyword evidence="3" id="KW-1185">Reference proteome</keyword>
<accession>A0A250JXS0</accession>
<evidence type="ECO:0000313" key="2">
    <source>
        <dbReference type="EMBL" id="ATB48523.1"/>
    </source>
</evidence>
<gene>
    <name evidence="2" type="ORF">MYMAC_004150</name>
</gene>
<dbReference type="AlphaFoldDB" id="A0A250JXS0"/>
<dbReference type="EMBL" id="CP022203">
    <property type="protein sequence ID" value="ATB48523.1"/>
    <property type="molecule type" value="Genomic_DNA"/>
</dbReference>
<name>A0A250JXS0_9BACT</name>
<evidence type="ECO:0000313" key="3">
    <source>
        <dbReference type="Proteomes" id="UP000217343"/>
    </source>
</evidence>
<keyword evidence="1" id="KW-0812">Transmembrane</keyword>